<dbReference type="Gene3D" id="3.40.1350.10">
    <property type="match status" value="1"/>
</dbReference>
<dbReference type="InterPro" id="IPR033315">
    <property type="entry name" value="Fan1-like"/>
</dbReference>
<keyword evidence="10" id="KW-0464">Manganese</keyword>
<evidence type="ECO:0000256" key="5">
    <source>
        <dbReference type="ARBA" id="ARBA00012029"/>
    </source>
</evidence>
<dbReference type="Pfam" id="PF21315">
    <property type="entry name" value="FAN1_HTH"/>
    <property type="match status" value="1"/>
</dbReference>
<evidence type="ECO:0000259" key="11">
    <source>
        <dbReference type="SMART" id="SM00990"/>
    </source>
</evidence>
<comment type="cofactor">
    <cofactor evidence="3">
        <name>Mg(2+)</name>
        <dbReference type="ChEBI" id="CHEBI:18420"/>
    </cofactor>
</comment>
<protein>
    <recommendedName>
        <fullName evidence="5">phosphodiesterase I</fullName>
        <ecNumber evidence="5">3.1.4.1</ecNumber>
    </recommendedName>
</protein>
<sequence>MSNSINTNRPDDNYYLDYFLTMLSTVEKRYQDLFTPEDRSFLARINRCSPMVLRLLIRLYMRKGPNFIADKLDYAEVEDTATALSELAEQSLIQFNPEVYAWELIDLLPVAQSRSLFIEGTEKIKKADMLELWLEDETLLTPADWGYDETIITPCDYDCLRRFQLLYFGNERQTLTDFILENLGVAQYEKYPLDSQNRFFQCTEDIDTYLELSNLSSEFYLINEAKNWSLLNDFAEQCLSLTVSDALKYRWHKLLNRVAYRLEQLNELNLSLTLFQTNSLPPSRERQVRILHKLEKYQEALAIMEQLQSEPKSESELTFYQRFINKLNKPLSRPLEKFPKPIWNERYLEVYKQDTKVEEIAASTLGHCHWLENTLPMSIFGLAIWSAVFADVPGVWHHPFQSKPTDLYEETFYAKRDHCFQSIFAQNKSQLRGSLVSMWQEKQGISNPFVHWKHLTLELVLSCFDALSLEQWHGVFKHILTDIKHHRSGFPDLFQRTLHEYEFIEIKGPGDKLQDNQVAWLKVFNDLNINASVCYVSYL</sequence>
<dbReference type="EC" id="3.1.4.1" evidence="5"/>
<evidence type="ECO:0000256" key="1">
    <source>
        <dbReference type="ARBA" id="ARBA00000983"/>
    </source>
</evidence>
<dbReference type="InterPro" id="IPR014883">
    <property type="entry name" value="VRR_NUC"/>
</dbReference>
<organism evidence="12 13">
    <name type="scientific">Reinekea marina</name>
    <dbReference type="NCBI Taxonomy" id="1310421"/>
    <lineage>
        <taxon>Bacteria</taxon>
        <taxon>Pseudomonadati</taxon>
        <taxon>Pseudomonadota</taxon>
        <taxon>Gammaproteobacteria</taxon>
        <taxon>Oceanospirillales</taxon>
        <taxon>Saccharospirillaceae</taxon>
        <taxon>Reinekea</taxon>
    </lineage>
</organism>
<comment type="caution">
    <text evidence="12">The sequence shown here is derived from an EMBL/GenBank/DDBJ whole genome shotgun (WGS) entry which is preliminary data.</text>
</comment>
<dbReference type="Proteomes" id="UP001595710">
    <property type="component" value="Unassembled WGS sequence"/>
</dbReference>
<evidence type="ECO:0000256" key="7">
    <source>
        <dbReference type="ARBA" id="ARBA00022723"/>
    </source>
</evidence>
<dbReference type="InterPro" id="IPR049125">
    <property type="entry name" value="FAN1-like_WH"/>
</dbReference>
<keyword evidence="8" id="KW-0378">Hydrolase</keyword>
<evidence type="ECO:0000256" key="8">
    <source>
        <dbReference type="ARBA" id="ARBA00022801"/>
    </source>
</evidence>
<evidence type="ECO:0000313" key="13">
    <source>
        <dbReference type="Proteomes" id="UP001595710"/>
    </source>
</evidence>
<gene>
    <name evidence="12" type="ORF">ACFOND_05670</name>
</gene>
<comment type="similarity">
    <text evidence="4">Belongs to the FAN1 family.</text>
</comment>
<accession>A0ABV7WP68</accession>
<evidence type="ECO:0000256" key="10">
    <source>
        <dbReference type="ARBA" id="ARBA00023211"/>
    </source>
</evidence>
<evidence type="ECO:0000256" key="3">
    <source>
        <dbReference type="ARBA" id="ARBA00001946"/>
    </source>
</evidence>
<evidence type="ECO:0000256" key="4">
    <source>
        <dbReference type="ARBA" id="ARBA00005533"/>
    </source>
</evidence>
<keyword evidence="6" id="KW-0540">Nuclease</keyword>
<feature type="domain" description="VRR-NUC" evidence="11">
    <location>
        <begin position="430"/>
        <end position="538"/>
    </location>
</feature>
<evidence type="ECO:0000313" key="12">
    <source>
        <dbReference type="EMBL" id="MFC3701126.1"/>
    </source>
</evidence>
<keyword evidence="9" id="KW-0460">Magnesium</keyword>
<keyword evidence="7" id="KW-0479">Metal-binding</keyword>
<dbReference type="PANTHER" id="PTHR15749:SF4">
    <property type="entry name" value="FANCONI-ASSOCIATED NUCLEASE 1"/>
    <property type="match status" value="1"/>
</dbReference>
<keyword evidence="13" id="KW-1185">Reference proteome</keyword>
<dbReference type="Pfam" id="PF08774">
    <property type="entry name" value="VRR_NUC"/>
    <property type="match status" value="1"/>
</dbReference>
<dbReference type="InterPro" id="IPR011856">
    <property type="entry name" value="tRNA_endonuc-like_dom_sf"/>
</dbReference>
<dbReference type="EMBL" id="JBHRYN010000008">
    <property type="protein sequence ID" value="MFC3701126.1"/>
    <property type="molecule type" value="Genomic_DNA"/>
</dbReference>
<evidence type="ECO:0000256" key="2">
    <source>
        <dbReference type="ARBA" id="ARBA00001936"/>
    </source>
</evidence>
<dbReference type="PANTHER" id="PTHR15749">
    <property type="entry name" value="FANCONI-ASSOCIATED NUCLEASE 1"/>
    <property type="match status" value="1"/>
</dbReference>
<comment type="catalytic activity">
    <reaction evidence="1">
        <text>Hydrolytically removes 5'-nucleotides successively from the 3'-hydroxy termini of 3'-hydroxy-terminated oligonucleotides.</text>
        <dbReference type="EC" id="3.1.4.1"/>
    </reaction>
</comment>
<dbReference type="SMART" id="SM00990">
    <property type="entry name" value="VRR_NUC"/>
    <property type="match status" value="1"/>
</dbReference>
<proteinExistence type="inferred from homology"/>
<dbReference type="RefSeq" id="WP_290282878.1">
    <property type="nucleotide sequence ID" value="NZ_JAUFQI010000001.1"/>
</dbReference>
<name>A0ABV7WP68_9GAMM</name>
<reference evidence="13" key="1">
    <citation type="journal article" date="2019" name="Int. J. Syst. Evol. Microbiol.">
        <title>The Global Catalogue of Microorganisms (GCM) 10K type strain sequencing project: providing services to taxonomists for standard genome sequencing and annotation.</title>
        <authorList>
            <consortium name="The Broad Institute Genomics Platform"/>
            <consortium name="The Broad Institute Genome Sequencing Center for Infectious Disease"/>
            <person name="Wu L."/>
            <person name="Ma J."/>
        </authorList>
    </citation>
    <scope>NUCLEOTIDE SEQUENCE [LARGE SCALE GENOMIC DNA]</scope>
    <source>
        <strain evidence="13">CECT 8288</strain>
    </source>
</reference>
<evidence type="ECO:0000256" key="6">
    <source>
        <dbReference type="ARBA" id="ARBA00022722"/>
    </source>
</evidence>
<evidence type="ECO:0000256" key="9">
    <source>
        <dbReference type="ARBA" id="ARBA00022842"/>
    </source>
</evidence>
<comment type="cofactor">
    <cofactor evidence="2">
        <name>Mn(2+)</name>
        <dbReference type="ChEBI" id="CHEBI:29035"/>
    </cofactor>
</comment>